<accession>A0ACA9PV33</accession>
<feature type="non-terminal residue" evidence="1">
    <location>
        <position position="1"/>
    </location>
</feature>
<evidence type="ECO:0000313" key="2">
    <source>
        <dbReference type="Proteomes" id="UP000789366"/>
    </source>
</evidence>
<comment type="caution">
    <text evidence="1">The sequence shown here is derived from an EMBL/GenBank/DDBJ whole genome shotgun (WGS) entry which is preliminary data.</text>
</comment>
<reference evidence="1" key="1">
    <citation type="submission" date="2021-06" db="EMBL/GenBank/DDBJ databases">
        <authorList>
            <person name="Kallberg Y."/>
            <person name="Tangrot J."/>
            <person name="Rosling A."/>
        </authorList>
    </citation>
    <scope>NUCLEOTIDE SEQUENCE</scope>
    <source>
        <strain evidence="1">28 12/20/2015</strain>
    </source>
</reference>
<feature type="non-terminal residue" evidence="1">
    <location>
        <position position="49"/>
    </location>
</feature>
<sequence length="49" mass="5458">INTDPVDLIGSSMENIVVNNSDSDEQDQDDTQEGSSFRPDWMILSDMVP</sequence>
<organism evidence="1 2">
    <name type="scientific">Cetraspora pellucida</name>
    <dbReference type="NCBI Taxonomy" id="1433469"/>
    <lineage>
        <taxon>Eukaryota</taxon>
        <taxon>Fungi</taxon>
        <taxon>Fungi incertae sedis</taxon>
        <taxon>Mucoromycota</taxon>
        <taxon>Glomeromycotina</taxon>
        <taxon>Glomeromycetes</taxon>
        <taxon>Diversisporales</taxon>
        <taxon>Gigasporaceae</taxon>
        <taxon>Cetraspora</taxon>
    </lineage>
</organism>
<protein>
    <submittedName>
        <fullName evidence="1">7549_t:CDS:1</fullName>
    </submittedName>
</protein>
<proteinExistence type="predicted"/>
<dbReference type="Proteomes" id="UP000789366">
    <property type="component" value="Unassembled WGS sequence"/>
</dbReference>
<evidence type="ECO:0000313" key="1">
    <source>
        <dbReference type="EMBL" id="CAG8725436.1"/>
    </source>
</evidence>
<name>A0ACA9PV33_9GLOM</name>
<keyword evidence="2" id="KW-1185">Reference proteome</keyword>
<gene>
    <name evidence="1" type="ORF">SPELUC_LOCUS12726</name>
</gene>
<dbReference type="EMBL" id="CAJVPW010030983">
    <property type="protein sequence ID" value="CAG8725436.1"/>
    <property type="molecule type" value="Genomic_DNA"/>
</dbReference>